<organism evidence="6 7">
    <name type="scientific">Coraliomargarita sinensis</name>
    <dbReference type="NCBI Taxonomy" id="2174842"/>
    <lineage>
        <taxon>Bacteria</taxon>
        <taxon>Pseudomonadati</taxon>
        <taxon>Verrucomicrobiota</taxon>
        <taxon>Opitutia</taxon>
        <taxon>Puniceicoccales</taxon>
        <taxon>Coraliomargaritaceae</taxon>
        <taxon>Coraliomargarita</taxon>
    </lineage>
</organism>
<name>A0A317ZDL7_9BACT</name>
<proteinExistence type="predicted"/>
<evidence type="ECO:0000313" key="7">
    <source>
        <dbReference type="Proteomes" id="UP000247099"/>
    </source>
</evidence>
<sequence length="1782" mass="190160">MLFSMKNKLRLRALTPCKLGLILALASQSTLSAEVVFSESFESPVVDGFDDKTVPGNGNWVGATDGHGSTNRGLYNESVEWPNTPPFTTPYGDQAYYLNYTNSALTTAQGAISEVLTADTSYTVTFNAAVVEGDTSGNYTYRLELVAFDAEHDDTEREKVNSGNGVGTVLATASGTVTSTDMSKEVSITFTPDGEHPSLSKEIGLRLVKATGEVLYDNIRLIVGHDYDPSPADGEDLDAGGNVTLSWTNNPPEAPATETYVDILFSSVPDDPGSLTLEVDGEISTSTVVNAPAAGTYYWRIDSYPDGDPEGTPVSSKLYSFTIADTDGDGFPDDYESEHSGTGTGLNTGDDLDSDGLDNWQEYQYNTDPNVADTDGDNLTDGDEINGTAGNRPPTNPLEADTDDDGLSDGVESNSGTWGSSSDTGTDPTKPDTDEDGIIDGRETNTGVLVDRFNTGTDPHVADTDGDSVGDYYEVNASFTNPFDSTDRPIFNYPLSDPDATSDAISDGPVKVYIMAGQSNMVGIGYTNGINAPGSLDNITKFAHRFPNLVDASNNYTVRNDVYYRGVVTSIGDGPLTEGIQENNRVGVELGFGHIMGEYHDEPVLLLKASQGNRSLGWDFLPPGSTQYTIDGTTYAGYGESPQSWDVATPDPQKTWYAGKQYDECFRNEADMGRLESWEDNFDYTIEDRNKAGELLGYKGGYILKHNGEMYVSTLEDVHISDPSTEPGVGENWQANWEVFEIENAYDVLADFENQYQHIWGNRGYEIAGFVWWQGHKDGGEKGTDSSNPEVYATKYEENMSDLIDALRAEFNAPNAPFVVATVGFGGGGWAPGSSGDLIWNAQMAVGDPNQHPEYSGTVASVDTTPYWRGLDESPGSQGFHYNNNAETYTLVGDAMGRAMVNLLETDTPPFPNPMTFQIEPSAVDANTVGMVATAAEATTLSGEVEYYFEETSGNSEGNDSGWQSSTSYTDYGLTSGLTYSYRVKSRDTSNGLESEWSDAVAVTAQIDEAAPNPDPMSFETLPTTLGENSITMTATTALDINGPVEYFFECTNDAGQSSSWQTSATYTPTNLSDSTQYTFTVKARDSQGNETAASGSESATTDSPDTTPPDPDPMSFASQPTALGENSITMTATTAMDDSQVQYYFECTNEAEFSSGWQDDTTYVATGLTPGTEYTFRVRAQDKSPAQNTTANSEAASATTDAPDETAPTVNTFDPSDGSNGIPIDSDLVITFDEEVTIGTGLITIKNLTDGSQSTIDVADGSQISLNGSVLTINPTSNLLQSKDYAIQIAATVIDDLVDNSFAGISDDTTWNFTTEDPPPDGLVFSDDFETPAVAPGYNTANTSKQINSTKWVRSSEGYGGDRSGIVNEAENEPAFFTDPTGEQAWAGRYSSNTGVTTAYQQIGTLATGQTITVTFDAVIDGENGGSDIDAYLVVFDGDESTRRDQVQSAMNGTFGSLKRYTDTAGASYANFSFSYTVGDPVHDNNGDVGTGDGTTAWDTSLLGKDIALRFKHTDDAIIDNVEITITTNDSDTTPPTTSTLSPTDGATNVPIGANLVVTFDEDVAVASGLITLKNLTDSTASTIDIIDGTQISISGPTVTINPTSNLLKGKDYAVQIAGTAIEDTSGNAFAGISDDSTWSFRTVAPDFSEWISGYNVGNQNGPDQDADGDGLSNAAENYFGTDPSTYSAGLSAAQFNSGSEASFEFQHPMNNSPANDLTATYMWTSDLRNAFLSDGVEDDSGTTVTFDQGTPAGGVVNVTANITGTQTKQIFVTVDVSQDP</sequence>
<dbReference type="SUPFAM" id="SSF49265">
    <property type="entry name" value="Fibronectin type III"/>
    <property type="match status" value="2"/>
</dbReference>
<dbReference type="InterPro" id="IPR032812">
    <property type="entry name" value="SbsA_Ig"/>
</dbReference>
<dbReference type="SUPFAM" id="SSF52266">
    <property type="entry name" value="SGNH hydrolase"/>
    <property type="match status" value="1"/>
</dbReference>
<dbReference type="InParanoid" id="A0A317ZDL7"/>
<feature type="compositionally biased region" description="Low complexity" evidence="3">
    <location>
        <begin position="1187"/>
        <end position="1210"/>
    </location>
</feature>
<feature type="compositionally biased region" description="Polar residues" evidence="3">
    <location>
        <begin position="1089"/>
        <end position="1100"/>
    </location>
</feature>
<keyword evidence="2" id="KW-0677">Repeat</keyword>
<feature type="signal peptide" evidence="4">
    <location>
        <begin position="1"/>
        <end position="32"/>
    </location>
</feature>
<dbReference type="PANTHER" id="PTHR13817:SF166">
    <property type="entry name" value="NEURONAL IGCAM-RELATED"/>
    <property type="match status" value="1"/>
</dbReference>
<dbReference type="Pfam" id="PF13205">
    <property type="entry name" value="Big_5"/>
    <property type="match status" value="2"/>
</dbReference>
<dbReference type="CDD" id="cd00063">
    <property type="entry name" value="FN3"/>
    <property type="match status" value="1"/>
</dbReference>
<dbReference type="PROSITE" id="PS50853">
    <property type="entry name" value="FN3"/>
    <property type="match status" value="2"/>
</dbReference>
<reference evidence="6 7" key="1">
    <citation type="submission" date="2018-05" db="EMBL/GenBank/DDBJ databases">
        <title>Coraliomargarita sinensis sp. nov., isolated from a marine solar saltern.</title>
        <authorList>
            <person name="Zhou L.Y."/>
        </authorList>
    </citation>
    <scope>NUCLEOTIDE SEQUENCE [LARGE SCALE GENOMIC DNA]</scope>
    <source>
        <strain evidence="6 7">WN38</strain>
    </source>
</reference>
<comment type="caution">
    <text evidence="6">The sequence shown here is derived from an EMBL/GenBank/DDBJ whole genome shotgun (WGS) entry which is preliminary data.</text>
</comment>
<dbReference type="InterPro" id="IPR014755">
    <property type="entry name" value="Cu-Rt/internalin_Ig-like"/>
</dbReference>
<feature type="chain" id="PRO_5016378867" description="Fibronectin type-III domain-containing protein" evidence="4">
    <location>
        <begin position="33"/>
        <end position="1782"/>
    </location>
</feature>
<evidence type="ECO:0000256" key="2">
    <source>
        <dbReference type="ARBA" id="ARBA00022737"/>
    </source>
</evidence>
<accession>A0A317ZDL7</accession>
<dbReference type="Proteomes" id="UP000247099">
    <property type="component" value="Unassembled WGS sequence"/>
</dbReference>
<keyword evidence="7" id="KW-1185">Reference proteome</keyword>
<dbReference type="InterPro" id="IPR003961">
    <property type="entry name" value="FN3_dom"/>
</dbReference>
<feature type="region of interest" description="Disordered" evidence="3">
    <location>
        <begin position="1085"/>
        <end position="1121"/>
    </location>
</feature>
<evidence type="ECO:0000313" key="6">
    <source>
        <dbReference type="EMBL" id="PXA03395.1"/>
    </source>
</evidence>
<dbReference type="PANTHER" id="PTHR13817">
    <property type="entry name" value="TITIN"/>
    <property type="match status" value="1"/>
</dbReference>
<dbReference type="InterPro" id="IPR013783">
    <property type="entry name" value="Ig-like_fold"/>
</dbReference>
<evidence type="ECO:0000256" key="3">
    <source>
        <dbReference type="SAM" id="MobiDB-lite"/>
    </source>
</evidence>
<dbReference type="InterPro" id="IPR036514">
    <property type="entry name" value="SGNH_hydro_sf"/>
</dbReference>
<dbReference type="EMBL" id="QHJQ01000009">
    <property type="protein sequence ID" value="PXA03395.1"/>
    <property type="molecule type" value="Genomic_DNA"/>
</dbReference>
<feature type="compositionally biased region" description="Low complexity" evidence="3">
    <location>
        <begin position="413"/>
        <end position="428"/>
    </location>
</feature>
<dbReference type="Gene3D" id="2.60.40.10">
    <property type="entry name" value="Immunoglobulins"/>
    <property type="match status" value="4"/>
</dbReference>
<dbReference type="Gene3D" id="2.60.40.1220">
    <property type="match status" value="1"/>
</dbReference>
<dbReference type="GO" id="GO:0016788">
    <property type="term" value="F:hydrolase activity, acting on ester bonds"/>
    <property type="evidence" value="ECO:0007669"/>
    <property type="project" value="UniProtKB-ARBA"/>
</dbReference>
<evidence type="ECO:0000256" key="4">
    <source>
        <dbReference type="SAM" id="SignalP"/>
    </source>
</evidence>
<protein>
    <recommendedName>
        <fullName evidence="5">Fibronectin type-III domain-containing protein</fullName>
    </recommendedName>
</protein>
<evidence type="ECO:0000256" key="1">
    <source>
        <dbReference type="ARBA" id="ARBA00022729"/>
    </source>
</evidence>
<feature type="region of interest" description="Disordered" evidence="3">
    <location>
        <begin position="1183"/>
        <end position="1220"/>
    </location>
</feature>
<feature type="compositionally biased region" description="Acidic residues" evidence="3">
    <location>
        <begin position="374"/>
        <end position="384"/>
    </location>
</feature>
<dbReference type="SMART" id="SM00060">
    <property type="entry name" value="FN3"/>
    <property type="match status" value="3"/>
</dbReference>
<feature type="region of interest" description="Disordered" evidence="3">
    <location>
        <begin position="328"/>
        <end position="441"/>
    </location>
</feature>
<feature type="domain" description="Fibronectin type-III" evidence="5">
    <location>
        <begin position="1111"/>
        <end position="1204"/>
    </location>
</feature>
<gene>
    <name evidence="6" type="ORF">DDZ13_11915</name>
</gene>
<evidence type="ECO:0000259" key="5">
    <source>
        <dbReference type="PROSITE" id="PS50853"/>
    </source>
</evidence>
<keyword evidence="1 4" id="KW-0732">Signal</keyword>
<dbReference type="InterPro" id="IPR050964">
    <property type="entry name" value="Striated_Muscle_Regulatory"/>
</dbReference>
<feature type="compositionally biased region" description="Polar residues" evidence="3">
    <location>
        <begin position="1211"/>
        <end position="1220"/>
    </location>
</feature>
<dbReference type="InterPro" id="IPR036116">
    <property type="entry name" value="FN3_sf"/>
</dbReference>
<dbReference type="Gene3D" id="3.40.50.1110">
    <property type="entry name" value="SGNH hydrolase"/>
    <property type="match status" value="1"/>
</dbReference>
<feature type="domain" description="Fibronectin type-III" evidence="5">
    <location>
        <begin position="228"/>
        <end position="326"/>
    </location>
</feature>